<feature type="transmembrane region" description="Helical" evidence="1">
    <location>
        <begin position="146"/>
        <end position="168"/>
    </location>
</feature>
<feature type="transmembrane region" description="Helical" evidence="1">
    <location>
        <begin position="41"/>
        <end position="63"/>
    </location>
</feature>
<dbReference type="PANTHER" id="PTHR23520">
    <property type="entry name" value="TRANSPORTER, PUTATIVE (AFU_ORTHOLOGUE AFUA_3G04000)-RELATED"/>
    <property type="match status" value="1"/>
</dbReference>
<dbReference type="Gene3D" id="1.20.1250.20">
    <property type="entry name" value="MFS general substrate transporter like domains"/>
    <property type="match status" value="2"/>
</dbReference>
<reference evidence="2 3" key="1">
    <citation type="journal article" date="2024" name="Int. J. Mol. Sci.">
        <title>Exploration of Alicyclobacillus spp. Genome in Search of Antibiotic Resistance.</title>
        <authorList>
            <person name="Bucka-Kolendo J."/>
            <person name="Kiousi D.E."/>
            <person name="Dekowska A."/>
            <person name="Mikolajczuk-Szczyrba A."/>
            <person name="Karadedos D.M."/>
            <person name="Michael P."/>
            <person name="Galanis A."/>
            <person name="Sokolowska B."/>
        </authorList>
    </citation>
    <scope>NUCLEOTIDE SEQUENCE [LARGE SCALE GENOMIC DNA]</scope>
    <source>
        <strain evidence="2 3">KKP 3000</strain>
    </source>
</reference>
<keyword evidence="1" id="KW-1133">Transmembrane helix</keyword>
<gene>
    <name evidence="2" type="ORF">KKP3000_000944</name>
</gene>
<feature type="transmembrane region" description="Helical" evidence="1">
    <location>
        <begin position="180"/>
        <end position="200"/>
    </location>
</feature>
<dbReference type="RefSeq" id="WP_275472798.1">
    <property type="nucleotide sequence ID" value="NZ_CP162940.1"/>
</dbReference>
<evidence type="ECO:0008006" key="4">
    <source>
        <dbReference type="Google" id="ProtNLM"/>
    </source>
</evidence>
<comment type="caution">
    <text evidence="2">The sequence shown here is derived from an EMBL/GenBank/DDBJ whole genome shotgun (WGS) entry which is preliminary data.</text>
</comment>
<feature type="transmembrane region" description="Helical" evidence="1">
    <location>
        <begin position="402"/>
        <end position="419"/>
    </location>
</feature>
<keyword evidence="3" id="KW-1185">Reference proteome</keyword>
<dbReference type="InterPro" id="IPR036259">
    <property type="entry name" value="MFS_trans_sf"/>
</dbReference>
<organism evidence="2 3">
    <name type="scientific">Alicyclobacillus fastidiosus</name>
    <dbReference type="NCBI Taxonomy" id="392011"/>
    <lineage>
        <taxon>Bacteria</taxon>
        <taxon>Bacillati</taxon>
        <taxon>Bacillota</taxon>
        <taxon>Bacilli</taxon>
        <taxon>Bacillales</taxon>
        <taxon>Alicyclobacillaceae</taxon>
        <taxon>Alicyclobacillus</taxon>
    </lineage>
</organism>
<accession>A0ABV5AIR7</accession>
<evidence type="ECO:0000256" key="1">
    <source>
        <dbReference type="SAM" id="Phobius"/>
    </source>
</evidence>
<feature type="transmembrane region" description="Helical" evidence="1">
    <location>
        <begin position="269"/>
        <end position="289"/>
    </location>
</feature>
<name>A0ABV5AIR7_9BACL</name>
<dbReference type="PANTHER" id="PTHR23520:SF5">
    <property type="entry name" value="TRANSPORTER, PUTATIVE (AFU_ORTHOLOGUE AFUA_3G04000)-RELATED"/>
    <property type="match status" value="1"/>
</dbReference>
<feature type="transmembrane region" description="Helical" evidence="1">
    <location>
        <begin position="236"/>
        <end position="257"/>
    </location>
</feature>
<feature type="transmembrane region" description="Helical" evidence="1">
    <location>
        <begin position="321"/>
        <end position="341"/>
    </location>
</feature>
<dbReference type="EMBL" id="JBDXSU010000017">
    <property type="protein sequence ID" value="MFB5192149.1"/>
    <property type="molecule type" value="Genomic_DNA"/>
</dbReference>
<feature type="transmembrane region" description="Helical" evidence="1">
    <location>
        <begin position="440"/>
        <end position="457"/>
    </location>
</feature>
<feature type="transmembrane region" description="Helical" evidence="1">
    <location>
        <begin position="380"/>
        <end position="396"/>
    </location>
</feature>
<dbReference type="Proteomes" id="UP001579974">
    <property type="component" value="Unassembled WGS sequence"/>
</dbReference>
<protein>
    <recommendedName>
        <fullName evidence="4">MFS transporter</fullName>
    </recommendedName>
</protein>
<keyword evidence="1" id="KW-0812">Transmembrane</keyword>
<feature type="transmembrane region" description="Helical" evidence="1">
    <location>
        <begin position="469"/>
        <end position="487"/>
    </location>
</feature>
<sequence length="497" mass="53699">MRSAWERLGPHKTVRLLQLAALLRSVCQGIAVVDVSLYLKALGWNGTAIGALFAISGIIRSLLMTFAGEINAYLGAKRYIALFEFTATLAALGMSLTDNAIVVWCAVSVSGFGRGHSGSGGPISPIERSWLNAYGQRSRGTTSHAIFGLNAGMSYIGMGVGCALAGLPSLWGGVLHGPSAYRPLFAAMSGLSLACSLLIVNVSGGKRKTSAHPLKSESPVKDADSLQDGQHAQKAAWSHLGSILTCTVMVAVLIRYWTRWFPHSPQLRLLIPFAIVMVITGLKYVWGLALPAWKRSFRTAGASGETESNEKPPNMQAVKQLVNLLNGVAITLSSTMTSYWFSIRFGTPTEYIGLVMAISYLVTGLVALATIRLAPRIRPVQSIICLQLCGVVLVLTLPFAPWFWLAAILNICCVALNLGSRGSRSTVLASGQRRKRSWQAKVSAIILLFLTTGAWPATFGEMLEDGEFILPFFIAAAAQLMSTLWFWRTHRSDQRVP</sequence>
<keyword evidence="1" id="KW-0472">Membrane</keyword>
<feature type="transmembrane region" description="Helical" evidence="1">
    <location>
        <begin position="353"/>
        <end position="373"/>
    </location>
</feature>
<evidence type="ECO:0000313" key="3">
    <source>
        <dbReference type="Proteomes" id="UP001579974"/>
    </source>
</evidence>
<proteinExistence type="predicted"/>
<dbReference type="SUPFAM" id="SSF103473">
    <property type="entry name" value="MFS general substrate transporter"/>
    <property type="match status" value="1"/>
</dbReference>
<evidence type="ECO:0000313" key="2">
    <source>
        <dbReference type="EMBL" id="MFB5192149.1"/>
    </source>
</evidence>